<evidence type="ECO:0000256" key="6">
    <source>
        <dbReference type="PROSITE-ProRule" id="PRU00221"/>
    </source>
</evidence>
<dbReference type="PRINTS" id="PR00320">
    <property type="entry name" value="GPROTEINBRPT"/>
</dbReference>
<feature type="compositionally biased region" description="Acidic residues" evidence="7">
    <location>
        <begin position="15"/>
        <end position="37"/>
    </location>
</feature>
<dbReference type="AlphaFoldDB" id="A0A443S4I7"/>
<feature type="compositionally biased region" description="Acidic residues" evidence="7">
    <location>
        <begin position="128"/>
        <end position="144"/>
    </location>
</feature>
<feature type="region of interest" description="Disordered" evidence="7">
    <location>
        <begin position="120"/>
        <end position="144"/>
    </location>
</feature>
<dbReference type="InterPro" id="IPR036322">
    <property type="entry name" value="WD40_repeat_dom_sf"/>
</dbReference>
<comment type="subcellular location">
    <subcellularLocation>
        <location evidence="1">Nucleus</location>
    </subcellularLocation>
</comment>
<dbReference type="Gene3D" id="2.130.10.10">
    <property type="entry name" value="YVTN repeat-like/Quinoprotein amine dehydrogenase"/>
    <property type="match status" value="1"/>
</dbReference>
<feature type="repeat" description="WD" evidence="6">
    <location>
        <begin position="260"/>
        <end position="295"/>
    </location>
</feature>
<name>A0A443S4I7_9ACAR</name>
<evidence type="ECO:0000313" key="9">
    <source>
        <dbReference type="EMBL" id="RWS22442.1"/>
    </source>
</evidence>
<dbReference type="InterPro" id="IPR001680">
    <property type="entry name" value="WD40_rpt"/>
</dbReference>
<accession>A0A443S4I7</accession>
<dbReference type="SMART" id="SM00320">
    <property type="entry name" value="WD40"/>
    <property type="match status" value="4"/>
</dbReference>
<dbReference type="VEuPathDB" id="VectorBase:LDEU009598"/>
<organism evidence="9 10">
    <name type="scientific">Leptotrombidium deliense</name>
    <dbReference type="NCBI Taxonomy" id="299467"/>
    <lineage>
        <taxon>Eukaryota</taxon>
        <taxon>Metazoa</taxon>
        <taxon>Ecdysozoa</taxon>
        <taxon>Arthropoda</taxon>
        <taxon>Chelicerata</taxon>
        <taxon>Arachnida</taxon>
        <taxon>Acari</taxon>
        <taxon>Acariformes</taxon>
        <taxon>Trombidiformes</taxon>
        <taxon>Prostigmata</taxon>
        <taxon>Anystina</taxon>
        <taxon>Parasitengona</taxon>
        <taxon>Trombiculoidea</taxon>
        <taxon>Trombiculidae</taxon>
        <taxon>Leptotrombidium</taxon>
    </lineage>
</organism>
<evidence type="ECO:0000256" key="4">
    <source>
        <dbReference type="ARBA" id="ARBA00023242"/>
    </source>
</evidence>
<dbReference type="PANTHER" id="PTHR45903:SF1">
    <property type="entry name" value="GLUTAMATE-RICH WD REPEAT-CONTAINING PROTEIN 1"/>
    <property type="match status" value="1"/>
</dbReference>
<dbReference type="PROSITE" id="PS00678">
    <property type="entry name" value="WD_REPEATS_1"/>
    <property type="match status" value="2"/>
</dbReference>
<evidence type="ECO:0000256" key="7">
    <source>
        <dbReference type="SAM" id="MobiDB-lite"/>
    </source>
</evidence>
<dbReference type="PANTHER" id="PTHR45903">
    <property type="entry name" value="GLUTAMATE-RICH WD REPEAT-CONTAINING PROTEIN 1"/>
    <property type="match status" value="1"/>
</dbReference>
<dbReference type="SUPFAM" id="SSF50978">
    <property type="entry name" value="WD40 repeat-like"/>
    <property type="match status" value="1"/>
</dbReference>
<protein>
    <recommendedName>
        <fullName evidence="5">Glutamate-rich WD repeat-containing protein 1</fullName>
    </recommendedName>
</protein>
<dbReference type="Pfam" id="PF12265">
    <property type="entry name" value="CAF1C_H4-bd"/>
    <property type="match status" value="1"/>
</dbReference>
<comment type="caution">
    <text evidence="9">The sequence shown here is derived from an EMBL/GenBank/DDBJ whole genome shotgun (WGS) entry which is preliminary data.</text>
</comment>
<dbReference type="Pfam" id="PF00400">
    <property type="entry name" value="WD40"/>
    <property type="match status" value="2"/>
</dbReference>
<dbReference type="OrthoDB" id="2161379at2759"/>
<feature type="compositionally biased region" description="Basic and acidic residues" evidence="7">
    <location>
        <begin position="1"/>
        <end position="14"/>
    </location>
</feature>
<dbReference type="EMBL" id="NCKV01008794">
    <property type="protein sequence ID" value="RWS22442.1"/>
    <property type="molecule type" value="Genomic_DNA"/>
</dbReference>
<evidence type="ECO:0000313" key="10">
    <source>
        <dbReference type="Proteomes" id="UP000288716"/>
    </source>
</evidence>
<keyword evidence="10" id="KW-1185">Reference proteome</keyword>
<gene>
    <name evidence="9" type="ORF">B4U80_02367</name>
</gene>
<dbReference type="InterPro" id="IPR015943">
    <property type="entry name" value="WD40/YVTN_repeat-like_dom_sf"/>
</dbReference>
<keyword evidence="4" id="KW-0539">Nucleus</keyword>
<evidence type="ECO:0000256" key="1">
    <source>
        <dbReference type="ARBA" id="ARBA00004123"/>
    </source>
</evidence>
<dbReference type="InterPro" id="IPR022052">
    <property type="entry name" value="Histone-bd_RBBP4-like_N"/>
</dbReference>
<dbReference type="PROSITE" id="PS50082">
    <property type="entry name" value="WD_REPEATS_2"/>
    <property type="match status" value="2"/>
</dbReference>
<keyword evidence="3" id="KW-0677">Repeat</keyword>
<evidence type="ECO:0000256" key="3">
    <source>
        <dbReference type="ARBA" id="ARBA00022737"/>
    </source>
</evidence>
<keyword evidence="2 6" id="KW-0853">WD repeat</keyword>
<dbReference type="InterPro" id="IPR020472">
    <property type="entry name" value="WD40_PAC1"/>
</dbReference>
<dbReference type="GO" id="GO:0005730">
    <property type="term" value="C:nucleolus"/>
    <property type="evidence" value="ECO:0007669"/>
    <property type="project" value="TreeGrafter"/>
</dbReference>
<feature type="region of interest" description="Disordered" evidence="7">
    <location>
        <begin position="1"/>
        <end position="39"/>
    </location>
</feature>
<feature type="domain" description="Histone-binding protein RBBP4-like N-terminal" evidence="8">
    <location>
        <begin position="50"/>
        <end position="121"/>
    </location>
</feature>
<sequence length="346" mass="38843">MHQEEHDVDERMLETDSDSDQDLVSDSESEEELGEGDEVVRRTYVPSGVDEELECDDSAYILYQKAETGFPCLSFDIIEDDCGSGDERANRFPLAFSMVSGTQGPKVHINSLLVMRMSNLHRNKEKENEEEEEDEESEDEKEPEFECVQIPHVGCVNRVRQTVLGNKVVVATWSETGSVHLWDISRALHAVNDKEAMSLYQKNNETPAPIFTFSGHQTEGFAVDWSKVSSGTLATGDCTKNIHIWKPRDAFTWHVDQQPLVGHSKSVEDLQWSPNEANVLASCSVDKTIRVWDVRLRPSASNVITVPDAHDSDVNVISWNKKDAAFLLSGGDDGAIKTWDLRLFAK</sequence>
<dbReference type="InterPro" id="IPR019775">
    <property type="entry name" value="WD40_repeat_CS"/>
</dbReference>
<dbReference type="PROSITE" id="PS50294">
    <property type="entry name" value="WD_REPEATS_REGION"/>
    <property type="match status" value="2"/>
</dbReference>
<dbReference type="STRING" id="299467.A0A443S4I7"/>
<dbReference type="InterPro" id="IPR051972">
    <property type="entry name" value="Glutamate-rich_WD_repeat"/>
</dbReference>
<dbReference type="Proteomes" id="UP000288716">
    <property type="component" value="Unassembled WGS sequence"/>
</dbReference>
<feature type="non-terminal residue" evidence="9">
    <location>
        <position position="346"/>
    </location>
</feature>
<evidence type="ECO:0000256" key="2">
    <source>
        <dbReference type="ARBA" id="ARBA00022574"/>
    </source>
</evidence>
<dbReference type="GO" id="GO:0042254">
    <property type="term" value="P:ribosome biogenesis"/>
    <property type="evidence" value="ECO:0007669"/>
    <property type="project" value="TreeGrafter"/>
</dbReference>
<evidence type="ECO:0000256" key="5">
    <source>
        <dbReference type="ARBA" id="ARBA00040876"/>
    </source>
</evidence>
<proteinExistence type="predicted"/>
<feature type="repeat" description="WD" evidence="6">
    <location>
        <begin position="307"/>
        <end position="346"/>
    </location>
</feature>
<reference evidence="9 10" key="1">
    <citation type="journal article" date="2018" name="Gigascience">
        <title>Genomes of trombidid mites reveal novel predicted allergens and laterally-transferred genes associated with secondary metabolism.</title>
        <authorList>
            <person name="Dong X."/>
            <person name="Chaisiri K."/>
            <person name="Xia D."/>
            <person name="Armstrong S.D."/>
            <person name="Fang Y."/>
            <person name="Donnelly M.J."/>
            <person name="Kadowaki T."/>
            <person name="McGarry J.W."/>
            <person name="Darby A.C."/>
            <person name="Makepeace B.L."/>
        </authorList>
    </citation>
    <scope>NUCLEOTIDE SEQUENCE [LARGE SCALE GENOMIC DNA]</scope>
    <source>
        <strain evidence="9">UoL-UT</strain>
    </source>
</reference>
<evidence type="ECO:0000259" key="8">
    <source>
        <dbReference type="Pfam" id="PF12265"/>
    </source>
</evidence>